<protein>
    <submittedName>
        <fullName evidence="3">Uncharacterized protein</fullName>
    </submittedName>
</protein>
<feature type="non-terminal residue" evidence="3">
    <location>
        <position position="1"/>
    </location>
</feature>
<sequence length="161" mass="17849">VVPGWYGMASVKWVKSITAIKEPFHGYFQGKKYVVRYQNGKEHPLTEMQVKSFVTSHKHGESISNGHISLSGLAWAGRATVKSVQVSVDGGETWDNASLNGPSDTYSWQKWSLDWIPANLGHHTLIAKAIDSDNNEQPIESVWNELGYALNGLKPVCINII</sequence>
<accession>A0A382WYP8</accession>
<dbReference type="InterPro" id="IPR000572">
    <property type="entry name" value="OxRdtase_Mopterin-bd_dom"/>
</dbReference>
<proteinExistence type="predicted"/>
<dbReference type="GO" id="GO:0006790">
    <property type="term" value="P:sulfur compound metabolic process"/>
    <property type="evidence" value="ECO:0007669"/>
    <property type="project" value="TreeGrafter"/>
</dbReference>
<dbReference type="AlphaFoldDB" id="A0A382WYP8"/>
<dbReference type="PANTHER" id="PTHR19372">
    <property type="entry name" value="SULFITE REDUCTASE"/>
    <property type="match status" value="1"/>
</dbReference>
<feature type="domain" description="Moybdenum cofactor oxidoreductase dimerisation" evidence="2">
    <location>
        <begin position="45"/>
        <end position="151"/>
    </location>
</feature>
<evidence type="ECO:0000259" key="2">
    <source>
        <dbReference type="Pfam" id="PF03404"/>
    </source>
</evidence>
<dbReference type="Gene3D" id="3.90.420.10">
    <property type="entry name" value="Oxidoreductase, molybdopterin-binding domain"/>
    <property type="match status" value="1"/>
</dbReference>
<dbReference type="GO" id="GO:0030151">
    <property type="term" value="F:molybdenum ion binding"/>
    <property type="evidence" value="ECO:0007669"/>
    <property type="project" value="InterPro"/>
</dbReference>
<dbReference type="SUPFAM" id="SSF81296">
    <property type="entry name" value="E set domains"/>
    <property type="match status" value="1"/>
</dbReference>
<dbReference type="SUPFAM" id="SSF56524">
    <property type="entry name" value="Oxidoreductase molybdopterin-binding domain"/>
    <property type="match status" value="1"/>
</dbReference>
<dbReference type="InterPro" id="IPR005066">
    <property type="entry name" value="MoCF_OxRdtse_dimer"/>
</dbReference>
<dbReference type="GO" id="GO:0043546">
    <property type="term" value="F:molybdopterin cofactor binding"/>
    <property type="evidence" value="ECO:0007669"/>
    <property type="project" value="TreeGrafter"/>
</dbReference>
<dbReference type="PANTHER" id="PTHR19372:SF7">
    <property type="entry name" value="SULFITE OXIDASE, MITOCHONDRIAL"/>
    <property type="match status" value="1"/>
</dbReference>
<dbReference type="GO" id="GO:0020037">
    <property type="term" value="F:heme binding"/>
    <property type="evidence" value="ECO:0007669"/>
    <property type="project" value="TreeGrafter"/>
</dbReference>
<evidence type="ECO:0000259" key="1">
    <source>
        <dbReference type="Pfam" id="PF00174"/>
    </source>
</evidence>
<reference evidence="3" key="1">
    <citation type="submission" date="2018-05" db="EMBL/GenBank/DDBJ databases">
        <authorList>
            <person name="Lanie J.A."/>
            <person name="Ng W.-L."/>
            <person name="Kazmierczak K.M."/>
            <person name="Andrzejewski T.M."/>
            <person name="Davidsen T.M."/>
            <person name="Wayne K.J."/>
            <person name="Tettelin H."/>
            <person name="Glass J.I."/>
            <person name="Rusch D."/>
            <person name="Podicherti R."/>
            <person name="Tsui H.-C.T."/>
            <person name="Winkler M.E."/>
        </authorList>
    </citation>
    <scope>NUCLEOTIDE SEQUENCE</scope>
</reference>
<organism evidence="3">
    <name type="scientific">marine metagenome</name>
    <dbReference type="NCBI Taxonomy" id="408172"/>
    <lineage>
        <taxon>unclassified sequences</taxon>
        <taxon>metagenomes</taxon>
        <taxon>ecological metagenomes</taxon>
    </lineage>
</organism>
<dbReference type="Gene3D" id="2.60.40.650">
    <property type="match status" value="1"/>
</dbReference>
<dbReference type="InterPro" id="IPR036374">
    <property type="entry name" value="OxRdtase_Mopterin-bd_sf"/>
</dbReference>
<dbReference type="EMBL" id="UINC01163509">
    <property type="protein sequence ID" value="SVD63853.1"/>
    <property type="molecule type" value="Genomic_DNA"/>
</dbReference>
<feature type="domain" description="Oxidoreductase molybdopterin-binding" evidence="1">
    <location>
        <begin position="1"/>
        <end position="27"/>
    </location>
</feature>
<name>A0A382WYP8_9ZZZZ</name>
<gene>
    <name evidence="3" type="ORF">METZ01_LOCUS416707</name>
</gene>
<dbReference type="Pfam" id="PF03404">
    <property type="entry name" value="Mo-co_dimer"/>
    <property type="match status" value="1"/>
</dbReference>
<dbReference type="GO" id="GO:0008482">
    <property type="term" value="F:sulfite oxidase activity"/>
    <property type="evidence" value="ECO:0007669"/>
    <property type="project" value="TreeGrafter"/>
</dbReference>
<evidence type="ECO:0000313" key="3">
    <source>
        <dbReference type="EMBL" id="SVD63853.1"/>
    </source>
</evidence>
<dbReference type="InterPro" id="IPR014756">
    <property type="entry name" value="Ig_E-set"/>
</dbReference>
<dbReference type="Pfam" id="PF00174">
    <property type="entry name" value="Oxidored_molyb"/>
    <property type="match status" value="1"/>
</dbReference>